<dbReference type="Pfam" id="PF04163">
    <property type="entry name" value="Tht1"/>
    <property type="match status" value="1"/>
</dbReference>
<dbReference type="InterPro" id="IPR007292">
    <property type="entry name" value="Nuclear_fusion_Kar5"/>
</dbReference>
<evidence type="ECO:0000256" key="6">
    <source>
        <dbReference type="ARBA" id="ARBA00022824"/>
    </source>
</evidence>
<keyword evidence="7 11" id="KW-1133">Transmembrane helix</keyword>
<sequence length="527" mass="58847">MTSSSKLIRPSPHPPNIDFVTRSCFSAFLAEPAYDCIALKMVLSRAVLFMIPVCCFGFSWPKRLGAVDKLGGSIERPIQQYADGVRVFDDGGGNDDDDPGALLLNLDALHAYSRKPDCFKTAASSFRQKCSELDLDEESRVNVAISMTLCEIATAKHHSVPLECVSYSVDRAHDPAPSPQVQGECVDALARSAQFWSSYSGYLREVPQLCHAFRRWNDIDLARDIYYNTSVEKMAFIKLVAQKEKNSEKLTSEWIKRAWELQDLSLELKSLFQSYRSGLDDYNSQMRVEVDKTVKAMWDLNYGQFLQRQKADQNAIALLESNVVDVLQRHSVNLDTMLASIEVTVSHQLGNLFSQHEAALKQLDEAMHDTAAWWIEFGKSMHGMKQEVLGLSESAIQTSAMLGAAAREATDVRRLQHEASVAAGELVEALVQLTDTAHNELEAINGSAYVVKQHLQMRQISFQPWNTWLIKLLGLVHGADLDGVTEFEDLLSFRVMSSILGLSWIAVRTVLSGFISVAVMLFLVTLT</sequence>
<evidence type="ECO:0000313" key="13">
    <source>
        <dbReference type="Proteomes" id="UP000521872"/>
    </source>
</evidence>
<evidence type="ECO:0000256" key="1">
    <source>
        <dbReference type="ARBA" id="ARBA00003389"/>
    </source>
</evidence>
<dbReference type="PANTHER" id="PTHR28012">
    <property type="entry name" value="NUCLEAR FUSION PROTEIN KAR5"/>
    <property type="match status" value="1"/>
</dbReference>
<evidence type="ECO:0008006" key="14">
    <source>
        <dbReference type="Google" id="ProtNLM"/>
    </source>
</evidence>
<evidence type="ECO:0000256" key="5">
    <source>
        <dbReference type="ARBA" id="ARBA00022729"/>
    </source>
</evidence>
<evidence type="ECO:0000256" key="2">
    <source>
        <dbReference type="ARBA" id="ARBA00010473"/>
    </source>
</evidence>
<keyword evidence="10 11" id="KW-0539">Nucleus</keyword>
<name>A0A8H4VND1_9AGAR</name>
<keyword evidence="8 11" id="KW-0472">Membrane</keyword>
<evidence type="ECO:0000256" key="10">
    <source>
        <dbReference type="ARBA" id="ARBA00023242"/>
    </source>
</evidence>
<dbReference type="EMBL" id="JAACJL010000031">
    <property type="protein sequence ID" value="KAF4616333.1"/>
    <property type="molecule type" value="Genomic_DNA"/>
</dbReference>
<comment type="caution">
    <text evidence="12">The sequence shown here is derived from an EMBL/GenBank/DDBJ whole genome shotgun (WGS) entry which is preliminary data.</text>
</comment>
<accession>A0A8H4VND1</accession>
<dbReference type="GO" id="GO:0005789">
    <property type="term" value="C:endoplasmic reticulum membrane"/>
    <property type="evidence" value="ECO:0007669"/>
    <property type="project" value="UniProtKB-SubCell"/>
</dbReference>
<keyword evidence="9" id="KW-0325">Glycoprotein</keyword>
<comment type="subcellular location">
    <subcellularLocation>
        <location evidence="11">Endoplasmic reticulum membrane</location>
    </subcellularLocation>
    <subcellularLocation>
        <location evidence="11">Nucleus membrane</location>
    </subcellularLocation>
</comment>
<dbReference type="Proteomes" id="UP000521872">
    <property type="component" value="Unassembled WGS sequence"/>
</dbReference>
<evidence type="ECO:0000256" key="9">
    <source>
        <dbReference type="ARBA" id="ARBA00023180"/>
    </source>
</evidence>
<gene>
    <name evidence="12" type="ORF">D9613_008634</name>
</gene>
<comment type="function">
    <text evidence="1 11">Required for nuclear membrane fusion during karyogamy.</text>
</comment>
<dbReference type="GO" id="GO:0000742">
    <property type="term" value="P:karyogamy involved in conjugation with cellular fusion"/>
    <property type="evidence" value="ECO:0007669"/>
    <property type="project" value="UniProtKB-UniRule"/>
</dbReference>
<feature type="transmembrane region" description="Helical" evidence="11">
    <location>
        <begin position="499"/>
        <end position="524"/>
    </location>
</feature>
<organism evidence="12 13">
    <name type="scientific">Agrocybe pediades</name>
    <dbReference type="NCBI Taxonomy" id="84607"/>
    <lineage>
        <taxon>Eukaryota</taxon>
        <taxon>Fungi</taxon>
        <taxon>Dikarya</taxon>
        <taxon>Basidiomycota</taxon>
        <taxon>Agaricomycotina</taxon>
        <taxon>Agaricomycetes</taxon>
        <taxon>Agaricomycetidae</taxon>
        <taxon>Agaricales</taxon>
        <taxon>Agaricineae</taxon>
        <taxon>Strophariaceae</taxon>
        <taxon>Agrocybe</taxon>
    </lineage>
</organism>
<dbReference type="PANTHER" id="PTHR28012:SF1">
    <property type="entry name" value="NUCLEAR FUSION PROTEIN KAR5"/>
    <property type="match status" value="1"/>
</dbReference>
<keyword evidence="13" id="KW-1185">Reference proteome</keyword>
<keyword evidence="6 11" id="KW-0256">Endoplasmic reticulum</keyword>
<evidence type="ECO:0000313" key="12">
    <source>
        <dbReference type="EMBL" id="KAF4616333.1"/>
    </source>
</evidence>
<evidence type="ECO:0000256" key="11">
    <source>
        <dbReference type="RuleBase" id="RU368082"/>
    </source>
</evidence>
<comment type="similarity">
    <text evidence="2 11">Belongs to the KAR5 family.</text>
</comment>
<reference evidence="12 13" key="1">
    <citation type="submission" date="2019-12" db="EMBL/GenBank/DDBJ databases">
        <authorList>
            <person name="Floudas D."/>
            <person name="Bentzer J."/>
            <person name="Ahren D."/>
            <person name="Johansson T."/>
            <person name="Persson P."/>
            <person name="Tunlid A."/>
        </authorList>
    </citation>
    <scope>NUCLEOTIDE SEQUENCE [LARGE SCALE GENOMIC DNA]</scope>
    <source>
        <strain evidence="12 13">CBS 102.39</strain>
    </source>
</reference>
<dbReference type="AlphaFoldDB" id="A0A8H4VND1"/>
<evidence type="ECO:0000256" key="3">
    <source>
        <dbReference type="ARBA" id="ARBA00022459"/>
    </source>
</evidence>
<dbReference type="GO" id="GO:0048288">
    <property type="term" value="P:nuclear membrane fusion involved in karyogamy"/>
    <property type="evidence" value="ECO:0007669"/>
    <property type="project" value="UniProtKB-UniRule"/>
</dbReference>
<protein>
    <recommendedName>
        <fullName evidence="14">Karyogamy protein 5</fullName>
    </recommendedName>
</protein>
<proteinExistence type="inferred from homology"/>
<evidence type="ECO:0000256" key="7">
    <source>
        <dbReference type="ARBA" id="ARBA00022989"/>
    </source>
</evidence>
<keyword evidence="3 11" id="KW-0415">Karyogamy</keyword>
<evidence type="ECO:0000256" key="8">
    <source>
        <dbReference type="ARBA" id="ARBA00023136"/>
    </source>
</evidence>
<keyword evidence="5 11" id="KW-0732">Signal</keyword>
<dbReference type="GO" id="GO:0031965">
    <property type="term" value="C:nuclear membrane"/>
    <property type="evidence" value="ECO:0007669"/>
    <property type="project" value="UniProtKB-SubCell"/>
</dbReference>
<keyword evidence="4 11" id="KW-0812">Transmembrane</keyword>
<evidence type="ECO:0000256" key="4">
    <source>
        <dbReference type="ARBA" id="ARBA00022692"/>
    </source>
</evidence>